<protein>
    <submittedName>
        <fullName evidence="1">Uncharacterized protein</fullName>
    </submittedName>
</protein>
<reference evidence="1 2" key="1">
    <citation type="submission" date="2024-02" db="EMBL/GenBank/DDBJ databases">
        <title>A draft genome for the cacao thread blight pathogen Marasmius crinis-equi.</title>
        <authorList>
            <person name="Cohen S.P."/>
            <person name="Baruah I.K."/>
            <person name="Amoako-Attah I."/>
            <person name="Bukari Y."/>
            <person name="Meinhardt L.W."/>
            <person name="Bailey B.A."/>
        </authorList>
    </citation>
    <scope>NUCLEOTIDE SEQUENCE [LARGE SCALE GENOMIC DNA]</scope>
    <source>
        <strain evidence="1 2">GH-76</strain>
    </source>
</reference>
<keyword evidence="2" id="KW-1185">Reference proteome</keyword>
<sequence>MDADLTNVNQRFVIGISIRRNHPFISCYTIKLSTFAAQQEKQLLGRISELDSQINAAQIEREEFPRELVKEVQEVRSTIPQISLNQFFAPPSSTVKSRAYLLRYVQHGEELRRDQIQPLANYEKKKLLEVSMAIPSLIGSER</sequence>
<dbReference type="Proteomes" id="UP001465976">
    <property type="component" value="Unassembled WGS sequence"/>
</dbReference>
<evidence type="ECO:0000313" key="2">
    <source>
        <dbReference type="Proteomes" id="UP001465976"/>
    </source>
</evidence>
<organism evidence="1 2">
    <name type="scientific">Marasmius crinis-equi</name>
    <dbReference type="NCBI Taxonomy" id="585013"/>
    <lineage>
        <taxon>Eukaryota</taxon>
        <taxon>Fungi</taxon>
        <taxon>Dikarya</taxon>
        <taxon>Basidiomycota</taxon>
        <taxon>Agaricomycotina</taxon>
        <taxon>Agaricomycetes</taxon>
        <taxon>Agaricomycetidae</taxon>
        <taxon>Agaricales</taxon>
        <taxon>Marasmiineae</taxon>
        <taxon>Marasmiaceae</taxon>
        <taxon>Marasmius</taxon>
    </lineage>
</organism>
<proteinExistence type="predicted"/>
<name>A0ABR3EQ91_9AGAR</name>
<evidence type="ECO:0000313" key="1">
    <source>
        <dbReference type="EMBL" id="KAL0565059.1"/>
    </source>
</evidence>
<accession>A0ABR3EQ91</accession>
<dbReference type="EMBL" id="JBAHYK010002441">
    <property type="protein sequence ID" value="KAL0565059.1"/>
    <property type="molecule type" value="Genomic_DNA"/>
</dbReference>
<gene>
    <name evidence="1" type="ORF">V5O48_016973</name>
</gene>
<comment type="caution">
    <text evidence="1">The sequence shown here is derived from an EMBL/GenBank/DDBJ whole genome shotgun (WGS) entry which is preliminary data.</text>
</comment>